<organism evidence="1 2">
    <name type="scientific">candidate division MSBL1 archaeon SCGC-AAA259O05</name>
    <dbReference type="NCBI Taxonomy" id="1698271"/>
    <lineage>
        <taxon>Archaea</taxon>
        <taxon>Methanobacteriati</taxon>
        <taxon>Methanobacteriota</taxon>
        <taxon>candidate division MSBL1</taxon>
    </lineage>
</organism>
<gene>
    <name evidence="1" type="ORF">AKJ41_06175</name>
</gene>
<comment type="caution">
    <text evidence="1">The sequence shown here is derived from an EMBL/GenBank/DDBJ whole genome shotgun (WGS) entry which is preliminary data.</text>
</comment>
<sequence length="99" mass="11569">MSKVASVKAAKGHLCQSCKHADPNRTRDHPVFASVTQFWCEIFNEFKSVRYCTKYEERTGCPECGSPLMYRRKNSWKDKPDLPYCPNCGWKRERCEEEG</sequence>
<name>A0A133UXU0_9EURY</name>
<proteinExistence type="predicted"/>
<dbReference type="AlphaFoldDB" id="A0A133UXU0"/>
<reference evidence="1 2" key="1">
    <citation type="journal article" date="2016" name="Sci. Rep.">
        <title>Metabolic traits of an uncultured archaeal lineage -MSBL1- from brine pools of the Red Sea.</title>
        <authorList>
            <person name="Mwirichia R."/>
            <person name="Alam I."/>
            <person name="Rashid M."/>
            <person name="Vinu M."/>
            <person name="Ba-Alawi W."/>
            <person name="Anthony Kamau A."/>
            <person name="Kamanda Ngugi D."/>
            <person name="Goker M."/>
            <person name="Klenk H.P."/>
            <person name="Bajic V."/>
            <person name="Stingl U."/>
        </authorList>
    </citation>
    <scope>NUCLEOTIDE SEQUENCE [LARGE SCALE GENOMIC DNA]</scope>
    <source>
        <strain evidence="1">SCGC-AAA259O05</strain>
    </source>
</reference>
<accession>A0A133UXU0</accession>
<keyword evidence="2" id="KW-1185">Reference proteome</keyword>
<protein>
    <submittedName>
        <fullName evidence="1">Uncharacterized protein</fullName>
    </submittedName>
</protein>
<evidence type="ECO:0000313" key="2">
    <source>
        <dbReference type="Proteomes" id="UP000070344"/>
    </source>
</evidence>
<dbReference type="Proteomes" id="UP000070344">
    <property type="component" value="Unassembled WGS sequence"/>
</dbReference>
<evidence type="ECO:0000313" key="1">
    <source>
        <dbReference type="EMBL" id="KXA98991.1"/>
    </source>
</evidence>
<dbReference type="EMBL" id="LHXV01000124">
    <property type="protein sequence ID" value="KXA98991.1"/>
    <property type="molecule type" value="Genomic_DNA"/>
</dbReference>